<dbReference type="InterPro" id="IPR003656">
    <property type="entry name" value="Znf_BED"/>
</dbReference>
<gene>
    <name evidence="12" type="ORF">P43SY_004994</name>
</gene>
<dbReference type="Proteomes" id="UP001209570">
    <property type="component" value="Unassembled WGS sequence"/>
</dbReference>
<name>A0AAD5LR10_PYTIN</name>
<evidence type="ECO:0000256" key="3">
    <source>
        <dbReference type="ARBA" id="ARBA00022771"/>
    </source>
</evidence>
<dbReference type="EMBL" id="JAKCXM010000021">
    <property type="protein sequence ID" value="KAJ0407453.1"/>
    <property type="molecule type" value="Genomic_DNA"/>
</dbReference>
<evidence type="ECO:0000256" key="7">
    <source>
        <dbReference type="ARBA" id="ARBA00023163"/>
    </source>
</evidence>
<evidence type="ECO:0000313" key="12">
    <source>
        <dbReference type="EMBL" id="KAJ0407453.1"/>
    </source>
</evidence>
<dbReference type="SUPFAM" id="SSF57667">
    <property type="entry name" value="beta-beta-alpha zinc fingers"/>
    <property type="match status" value="1"/>
</dbReference>
<feature type="domain" description="BED-type" evidence="11">
    <location>
        <begin position="134"/>
        <end position="199"/>
    </location>
</feature>
<comment type="caution">
    <text evidence="12">The sequence shown here is derived from an EMBL/GenBank/DDBJ whole genome shotgun (WGS) entry which is preliminary data.</text>
</comment>
<keyword evidence="4" id="KW-0862">Zinc</keyword>
<dbReference type="AlphaFoldDB" id="A0AAD5LR10"/>
<comment type="subcellular location">
    <subcellularLocation>
        <location evidence="1">Nucleus</location>
    </subcellularLocation>
</comment>
<dbReference type="GO" id="GO:0005634">
    <property type="term" value="C:nucleus"/>
    <property type="evidence" value="ECO:0007669"/>
    <property type="project" value="UniProtKB-SubCell"/>
</dbReference>
<dbReference type="InterPro" id="IPR052035">
    <property type="entry name" value="ZnF_BED_domain_contain"/>
</dbReference>
<keyword evidence="3 9" id="KW-0863">Zinc-finger</keyword>
<dbReference type="Pfam" id="PF02892">
    <property type="entry name" value="zf-BED"/>
    <property type="match status" value="1"/>
</dbReference>
<dbReference type="InterPro" id="IPR008906">
    <property type="entry name" value="HATC_C_dom"/>
</dbReference>
<evidence type="ECO:0000256" key="2">
    <source>
        <dbReference type="ARBA" id="ARBA00022723"/>
    </source>
</evidence>
<reference evidence="12" key="1">
    <citation type="submission" date="2021-12" db="EMBL/GenBank/DDBJ databases">
        <title>Prjna785345.</title>
        <authorList>
            <person name="Rujirawat T."/>
            <person name="Krajaejun T."/>
        </authorList>
    </citation>
    <scope>NUCLEOTIDE SEQUENCE</scope>
    <source>
        <strain evidence="12">Pi057C3</strain>
    </source>
</reference>
<dbReference type="PANTHER" id="PTHR46481">
    <property type="entry name" value="ZINC FINGER BED DOMAIN-CONTAINING PROTEIN 4"/>
    <property type="match status" value="1"/>
</dbReference>
<keyword evidence="13" id="KW-1185">Reference proteome</keyword>
<protein>
    <recommendedName>
        <fullName evidence="11">BED-type domain-containing protein</fullName>
    </recommendedName>
</protein>
<keyword evidence="7" id="KW-0804">Transcription</keyword>
<sequence length="875" mass="93479">MKRHLEDAEQLTTAAASLPPADGAAPASVAAAAASSPPPPAVAVSVSPSAVLAAPAGDAVAESSALMAAADVTAAAAAAAAAAASIGLSATSSAASTPTAAGVDANANANAGASSASTPSAAPTLLPPALNAPPSVSAVWSYFDKDTMGNSICKFCERVIKGHHSSNLLSHLRTAGRTDTAHQQASAICEEHRENKRNIKRQKMAIPTAAEFAVTYPHLIAAAAAAAVPALGGQLAFKKDSPLVPSSVAALAAAAAAATLTKDQRDTSSVILPQPMGLTADQLAQDFAVTVLVDNLPLTVASQPGFENMMQLLLGEKKSLLPDQETLVKNILMLQQSLSLTTKMLLARTRTVGLSIEAWRHPLPELAPFSQYLVVSAHFSLDYRAYHVTVSCTPVGCGVDLPTLKTILDQTLERFAIKDKVIAWTLGDIPWREGAEVPLSTGDLPTTFTPMNLDGRLVAAGTQSSVLVPCAASLLRRILHKEQFMASFPHFVISIDVFLRRLTSRPESYSLLKRRCPLLDPERGDLAYFDLLRHLQEALPVVESIAQEFGVEPMPVATVDWIGHAVKILRPFVRYADAFAGEKQRKSGSNREIFKDGLSSVSTILSAVCAYLDKPIQPRQGEDATAYPDALTWKSFFEPIAKDVQTRFGTFPSICFASTLLDPRYKNRDYCYVDPETERARAEEFLRRIADVEPADSALATVETPSKTTDDREDSAVVEDDEDEDLLAHLPTATGAKDPTQANPEVVATWAKELGAFLSLPAADRNVDPLSWWKENQHRFPVLAPYAEMLLALPAAAISGDSVMDRVNAVLLRADGRFQDPVFAANPVLADAFLLFQKNRQCAVEWFRNHATVAADPALVAEADNAGNFKHIENV</sequence>
<proteinExistence type="predicted"/>
<keyword evidence="8" id="KW-0539">Nucleus</keyword>
<dbReference type="InterPro" id="IPR012337">
    <property type="entry name" value="RNaseH-like_sf"/>
</dbReference>
<keyword evidence="6" id="KW-0238">DNA-binding</keyword>
<dbReference type="SMART" id="SM00614">
    <property type="entry name" value="ZnF_BED"/>
    <property type="match status" value="1"/>
</dbReference>
<dbReference type="GO" id="GO:0003677">
    <property type="term" value="F:DNA binding"/>
    <property type="evidence" value="ECO:0007669"/>
    <property type="project" value="UniProtKB-KW"/>
</dbReference>
<evidence type="ECO:0000259" key="11">
    <source>
        <dbReference type="PROSITE" id="PS50808"/>
    </source>
</evidence>
<evidence type="ECO:0000256" key="6">
    <source>
        <dbReference type="ARBA" id="ARBA00023125"/>
    </source>
</evidence>
<keyword evidence="2" id="KW-0479">Metal-binding</keyword>
<organism evidence="12 13">
    <name type="scientific">Pythium insidiosum</name>
    <name type="common">Pythiosis disease agent</name>
    <dbReference type="NCBI Taxonomy" id="114742"/>
    <lineage>
        <taxon>Eukaryota</taxon>
        <taxon>Sar</taxon>
        <taxon>Stramenopiles</taxon>
        <taxon>Oomycota</taxon>
        <taxon>Peronosporomycetes</taxon>
        <taxon>Pythiales</taxon>
        <taxon>Pythiaceae</taxon>
        <taxon>Pythium</taxon>
    </lineage>
</organism>
<accession>A0AAD5LR10</accession>
<evidence type="ECO:0000256" key="5">
    <source>
        <dbReference type="ARBA" id="ARBA00023015"/>
    </source>
</evidence>
<evidence type="ECO:0000256" key="4">
    <source>
        <dbReference type="ARBA" id="ARBA00022833"/>
    </source>
</evidence>
<dbReference type="SUPFAM" id="SSF53098">
    <property type="entry name" value="Ribonuclease H-like"/>
    <property type="match status" value="1"/>
</dbReference>
<dbReference type="PROSITE" id="PS50808">
    <property type="entry name" value="ZF_BED"/>
    <property type="match status" value="1"/>
</dbReference>
<evidence type="ECO:0000256" key="8">
    <source>
        <dbReference type="ARBA" id="ARBA00023242"/>
    </source>
</evidence>
<keyword evidence="5" id="KW-0805">Transcription regulation</keyword>
<dbReference type="GO" id="GO:0008270">
    <property type="term" value="F:zinc ion binding"/>
    <property type="evidence" value="ECO:0007669"/>
    <property type="project" value="UniProtKB-KW"/>
</dbReference>
<dbReference type="GO" id="GO:0046983">
    <property type="term" value="F:protein dimerization activity"/>
    <property type="evidence" value="ECO:0007669"/>
    <property type="project" value="InterPro"/>
</dbReference>
<dbReference type="InterPro" id="IPR036236">
    <property type="entry name" value="Znf_C2H2_sf"/>
</dbReference>
<dbReference type="PANTHER" id="PTHR46481:SF10">
    <property type="entry name" value="ZINC FINGER BED DOMAIN-CONTAINING PROTEIN 39"/>
    <property type="match status" value="1"/>
</dbReference>
<dbReference type="GO" id="GO:0009791">
    <property type="term" value="P:post-embryonic development"/>
    <property type="evidence" value="ECO:0007669"/>
    <property type="project" value="UniProtKB-ARBA"/>
</dbReference>
<dbReference type="Pfam" id="PF05699">
    <property type="entry name" value="Dimer_Tnp_hAT"/>
    <property type="match status" value="1"/>
</dbReference>
<feature type="region of interest" description="Disordered" evidence="10">
    <location>
        <begin position="697"/>
        <end position="716"/>
    </location>
</feature>
<evidence type="ECO:0000256" key="9">
    <source>
        <dbReference type="PROSITE-ProRule" id="PRU00027"/>
    </source>
</evidence>
<evidence type="ECO:0000256" key="1">
    <source>
        <dbReference type="ARBA" id="ARBA00004123"/>
    </source>
</evidence>
<evidence type="ECO:0000256" key="10">
    <source>
        <dbReference type="SAM" id="MobiDB-lite"/>
    </source>
</evidence>
<evidence type="ECO:0000313" key="13">
    <source>
        <dbReference type="Proteomes" id="UP001209570"/>
    </source>
</evidence>